<organism evidence="1 2">
    <name type="scientific">Stigmatella aurantiaca (strain DW4/3-1)</name>
    <dbReference type="NCBI Taxonomy" id="378806"/>
    <lineage>
        <taxon>Bacteria</taxon>
        <taxon>Pseudomonadati</taxon>
        <taxon>Myxococcota</taxon>
        <taxon>Myxococcia</taxon>
        <taxon>Myxococcales</taxon>
        <taxon>Cystobacterineae</taxon>
        <taxon>Archangiaceae</taxon>
        <taxon>Stigmatella</taxon>
    </lineage>
</organism>
<proteinExistence type="predicted"/>
<dbReference type="Proteomes" id="UP000001351">
    <property type="component" value="Chromosome"/>
</dbReference>
<name>E3FC13_STIAD</name>
<dbReference type="HOGENOM" id="CLU_2588057_0_0_7"/>
<evidence type="ECO:0000313" key="1">
    <source>
        <dbReference type="EMBL" id="ADO68736.1"/>
    </source>
</evidence>
<protein>
    <submittedName>
        <fullName evidence="1">Uncharacterized protein</fullName>
    </submittedName>
</protein>
<dbReference type="EMBL" id="CP002271">
    <property type="protein sequence ID" value="ADO68736.1"/>
    <property type="molecule type" value="Genomic_DNA"/>
</dbReference>
<dbReference type="AlphaFoldDB" id="E3FC13"/>
<evidence type="ECO:0000313" key="2">
    <source>
        <dbReference type="Proteomes" id="UP000001351"/>
    </source>
</evidence>
<dbReference type="KEGG" id="sur:STAUR_0932"/>
<keyword evidence="2" id="KW-1185">Reference proteome</keyword>
<gene>
    <name evidence="1" type="ordered locus">STAUR_0932</name>
</gene>
<dbReference type="eggNOG" id="ENOG5031E96">
    <property type="taxonomic scope" value="Bacteria"/>
</dbReference>
<accession>E3FC13</accession>
<sequence length="80" mass="8789">MQPVGQTFARTCHHFPVGRRSQPGIDGGGVMRGVITGREVVSNLGLIYREFGASCLVRCLWVLVSGKSTTFLEVACHRER</sequence>
<reference evidence="1 2" key="1">
    <citation type="journal article" date="2011" name="Mol. Biol. Evol.">
        <title>Comparative genomic analysis of fruiting body formation in Myxococcales.</title>
        <authorList>
            <person name="Huntley S."/>
            <person name="Hamann N."/>
            <person name="Wegener-Feldbrugge S."/>
            <person name="Treuner-Lange A."/>
            <person name="Kube M."/>
            <person name="Reinhardt R."/>
            <person name="Klages S."/>
            <person name="Muller R."/>
            <person name="Ronning C.M."/>
            <person name="Nierman W.C."/>
            <person name="Sogaard-Andersen L."/>
        </authorList>
    </citation>
    <scope>NUCLEOTIDE SEQUENCE [LARGE SCALE GENOMIC DNA]</scope>
    <source>
        <strain evidence="1 2">DW4/3-1</strain>
    </source>
</reference>